<keyword evidence="3" id="KW-1185">Reference proteome</keyword>
<proteinExistence type="predicted"/>
<dbReference type="InterPro" id="IPR029032">
    <property type="entry name" value="AhpD-like"/>
</dbReference>
<name>A0A1M6PNA8_9BACT</name>
<evidence type="ECO:0000313" key="3">
    <source>
        <dbReference type="Proteomes" id="UP000185812"/>
    </source>
</evidence>
<dbReference type="Pfam" id="PF02627">
    <property type="entry name" value="CMD"/>
    <property type="match status" value="1"/>
</dbReference>
<reference evidence="3" key="1">
    <citation type="submission" date="2016-11" db="EMBL/GenBank/DDBJ databases">
        <authorList>
            <person name="Varghese N."/>
            <person name="Submissions S."/>
        </authorList>
    </citation>
    <scope>NUCLEOTIDE SEQUENCE [LARGE SCALE GENOMIC DNA]</scope>
    <source>
        <strain evidence="3">DSM 22212</strain>
    </source>
</reference>
<organism evidence="2 3">
    <name type="scientific">Rhodothermus profundi</name>
    <dbReference type="NCBI Taxonomy" id="633813"/>
    <lineage>
        <taxon>Bacteria</taxon>
        <taxon>Pseudomonadati</taxon>
        <taxon>Rhodothermota</taxon>
        <taxon>Rhodothermia</taxon>
        <taxon>Rhodothermales</taxon>
        <taxon>Rhodothermaceae</taxon>
        <taxon>Rhodothermus</taxon>
    </lineage>
</organism>
<dbReference type="PANTHER" id="PTHR33930">
    <property type="entry name" value="ALKYL HYDROPEROXIDE REDUCTASE AHPD"/>
    <property type="match status" value="1"/>
</dbReference>
<dbReference type="InterPro" id="IPR004675">
    <property type="entry name" value="AhpD_core"/>
</dbReference>
<dbReference type="Proteomes" id="UP000185812">
    <property type="component" value="Unassembled WGS sequence"/>
</dbReference>
<dbReference type="AlphaFoldDB" id="A0A1M6PNA8"/>
<dbReference type="NCBIfam" id="TIGR00778">
    <property type="entry name" value="ahpD_dom"/>
    <property type="match status" value="1"/>
</dbReference>
<dbReference type="InterPro" id="IPR003779">
    <property type="entry name" value="CMD-like"/>
</dbReference>
<evidence type="ECO:0000259" key="1">
    <source>
        <dbReference type="Pfam" id="PF02627"/>
    </source>
</evidence>
<gene>
    <name evidence="2" type="ORF">SAMN04488087_0252</name>
</gene>
<protein>
    <submittedName>
        <fullName evidence="2">Alkylhydroperoxidase AhpD family core domain-containing protein</fullName>
    </submittedName>
</protein>
<feature type="domain" description="Carboxymuconolactone decarboxylase-like" evidence="1">
    <location>
        <begin position="38"/>
        <end position="114"/>
    </location>
</feature>
<dbReference type="Gene3D" id="1.20.1290.10">
    <property type="entry name" value="AhpD-like"/>
    <property type="match status" value="1"/>
</dbReference>
<keyword evidence="2" id="KW-0560">Oxidoreductase</keyword>
<dbReference type="OrthoDB" id="1683318at2"/>
<sequence length="127" mass="14398">MEKAKDTTSCDRLAAFESYRARMNQRILAADHLGIKRFFHLDETAYCDGALDRKTKELLGLVASMVLRCNDCIDYHLINCVRLGFSDEELFDAMNVALIVGGSIVIPHLRHAVETLDLLRTRENPTE</sequence>
<keyword evidence="2" id="KW-0575">Peroxidase</keyword>
<dbReference type="SUPFAM" id="SSF69118">
    <property type="entry name" value="AhpD-like"/>
    <property type="match status" value="1"/>
</dbReference>
<dbReference type="RefSeq" id="WP_072714091.1">
    <property type="nucleotide sequence ID" value="NZ_FRAU01000001.1"/>
</dbReference>
<evidence type="ECO:0000313" key="2">
    <source>
        <dbReference type="EMBL" id="SHK09368.1"/>
    </source>
</evidence>
<dbReference type="PANTHER" id="PTHR33930:SF2">
    <property type="entry name" value="BLR3452 PROTEIN"/>
    <property type="match status" value="1"/>
</dbReference>
<accession>A0A1M6PNA8</accession>
<dbReference type="EMBL" id="FRAU01000001">
    <property type="protein sequence ID" value="SHK09368.1"/>
    <property type="molecule type" value="Genomic_DNA"/>
</dbReference>
<dbReference type="STRING" id="633813.SAMN04488087_0252"/>
<dbReference type="GO" id="GO:0051920">
    <property type="term" value="F:peroxiredoxin activity"/>
    <property type="evidence" value="ECO:0007669"/>
    <property type="project" value="InterPro"/>
</dbReference>